<evidence type="ECO:0000313" key="2">
    <source>
        <dbReference type="Proteomes" id="UP000799757"/>
    </source>
</evidence>
<accession>A0A6A6WTE0</accession>
<protein>
    <recommendedName>
        <fullName evidence="3">Amine oxidase domain-containing protein</fullName>
    </recommendedName>
</protein>
<keyword evidence="2" id="KW-1185">Reference proteome</keyword>
<dbReference type="EMBL" id="MU002357">
    <property type="protein sequence ID" value="KAF2787131.1"/>
    <property type="molecule type" value="Genomic_DNA"/>
</dbReference>
<dbReference type="Proteomes" id="UP000799757">
    <property type="component" value="Unassembled WGS sequence"/>
</dbReference>
<evidence type="ECO:0008006" key="3">
    <source>
        <dbReference type="Google" id="ProtNLM"/>
    </source>
</evidence>
<dbReference type="PANTHER" id="PTHR42923">
    <property type="entry name" value="PROTOPORPHYRINOGEN OXIDASE"/>
    <property type="match status" value="1"/>
</dbReference>
<dbReference type="OrthoDB" id="5977668at2759"/>
<organism evidence="1 2">
    <name type="scientific">Melanomma pulvis-pyrius CBS 109.77</name>
    <dbReference type="NCBI Taxonomy" id="1314802"/>
    <lineage>
        <taxon>Eukaryota</taxon>
        <taxon>Fungi</taxon>
        <taxon>Dikarya</taxon>
        <taxon>Ascomycota</taxon>
        <taxon>Pezizomycotina</taxon>
        <taxon>Dothideomycetes</taxon>
        <taxon>Pleosporomycetidae</taxon>
        <taxon>Pleosporales</taxon>
        <taxon>Melanommataceae</taxon>
        <taxon>Melanomma</taxon>
    </lineage>
</organism>
<dbReference type="InterPro" id="IPR036188">
    <property type="entry name" value="FAD/NAD-bd_sf"/>
</dbReference>
<dbReference type="AlphaFoldDB" id="A0A6A6WTE0"/>
<evidence type="ECO:0000313" key="1">
    <source>
        <dbReference type="EMBL" id="KAF2787131.1"/>
    </source>
</evidence>
<dbReference type="PANTHER" id="PTHR42923:SF42">
    <property type="entry name" value="AMINE OXIDASE DOMAIN-CONTAINING PROTEIN"/>
    <property type="match status" value="1"/>
</dbReference>
<sequence>MAGLVTAYLLHRDPANDSASVSIPNALNTTDRVDLPMRAFAGGYYSNLRAMYDHLGIRYHSQPFLFEFAKAQSGPARRGGSRGDSSYFIHASNLHKIRPPKPSAVATTPYLLEILYLLACYTWFSICCFLVAPRVIPQESYEGLSETLDQYLQRIRLPDYFVTYYLLPLLSGVTTCPHQALLRFPASDLIEYKRRTHGAPHYTVSNGVGTVQDRLVEGIEYELCAMVSAVQLQEKGIKLSWTKVDGSRESRHEGIFDEVVLAVAPDIVGKIFEPLRTHMSKIPTAIVESVVHMDRSMLGVGPIQKTGNIDNRDAQLICLQTTSEGSRQTESIHVQPCGAIVTTCPFSLIDPSLTICSAKFTRVLRSPESRNVVNSIFGDTPDNYGNEKTRSLWKNGDDNVWLAGGWCWDGMVLLEGCVVSATRIADGFGVDVPWR</sequence>
<dbReference type="InterPro" id="IPR050464">
    <property type="entry name" value="Zeta_carotene_desat/Oxidored"/>
</dbReference>
<dbReference type="GO" id="GO:0016491">
    <property type="term" value="F:oxidoreductase activity"/>
    <property type="evidence" value="ECO:0007669"/>
    <property type="project" value="TreeGrafter"/>
</dbReference>
<reference evidence="1" key="1">
    <citation type="journal article" date="2020" name="Stud. Mycol.">
        <title>101 Dothideomycetes genomes: a test case for predicting lifestyles and emergence of pathogens.</title>
        <authorList>
            <person name="Haridas S."/>
            <person name="Albert R."/>
            <person name="Binder M."/>
            <person name="Bloem J."/>
            <person name="Labutti K."/>
            <person name="Salamov A."/>
            <person name="Andreopoulos B."/>
            <person name="Baker S."/>
            <person name="Barry K."/>
            <person name="Bills G."/>
            <person name="Bluhm B."/>
            <person name="Cannon C."/>
            <person name="Castanera R."/>
            <person name="Culley D."/>
            <person name="Daum C."/>
            <person name="Ezra D."/>
            <person name="Gonzalez J."/>
            <person name="Henrissat B."/>
            <person name="Kuo A."/>
            <person name="Liang C."/>
            <person name="Lipzen A."/>
            <person name="Lutzoni F."/>
            <person name="Magnuson J."/>
            <person name="Mondo S."/>
            <person name="Nolan M."/>
            <person name="Ohm R."/>
            <person name="Pangilinan J."/>
            <person name="Park H.-J."/>
            <person name="Ramirez L."/>
            <person name="Alfaro M."/>
            <person name="Sun H."/>
            <person name="Tritt A."/>
            <person name="Yoshinaga Y."/>
            <person name="Zwiers L.-H."/>
            <person name="Turgeon B."/>
            <person name="Goodwin S."/>
            <person name="Spatafora J."/>
            <person name="Crous P."/>
            <person name="Grigoriev I."/>
        </authorList>
    </citation>
    <scope>NUCLEOTIDE SEQUENCE</scope>
    <source>
        <strain evidence="1">CBS 109.77</strain>
    </source>
</reference>
<proteinExistence type="predicted"/>
<gene>
    <name evidence="1" type="ORF">K505DRAFT_343205</name>
</gene>
<name>A0A6A6WTE0_9PLEO</name>
<dbReference type="SUPFAM" id="SSF51905">
    <property type="entry name" value="FAD/NAD(P)-binding domain"/>
    <property type="match status" value="1"/>
</dbReference>